<accession>A0A137NXW2</accession>
<gene>
    <name evidence="1" type="ORF">CONCODRAFT_80098</name>
</gene>
<reference evidence="1 2" key="1">
    <citation type="journal article" date="2015" name="Genome Biol. Evol.">
        <title>Phylogenomic analyses indicate that early fungi evolved digesting cell walls of algal ancestors of land plants.</title>
        <authorList>
            <person name="Chang Y."/>
            <person name="Wang S."/>
            <person name="Sekimoto S."/>
            <person name="Aerts A.L."/>
            <person name="Choi C."/>
            <person name="Clum A."/>
            <person name="LaButti K.M."/>
            <person name="Lindquist E.A."/>
            <person name="Yee Ngan C."/>
            <person name="Ohm R.A."/>
            <person name="Salamov A.A."/>
            <person name="Grigoriev I.V."/>
            <person name="Spatafora J.W."/>
            <person name="Berbee M.L."/>
        </authorList>
    </citation>
    <scope>NUCLEOTIDE SEQUENCE [LARGE SCALE GENOMIC DNA]</scope>
    <source>
        <strain evidence="1 2">NRRL 28638</strain>
    </source>
</reference>
<evidence type="ECO:0000313" key="1">
    <source>
        <dbReference type="EMBL" id="KXN67542.1"/>
    </source>
</evidence>
<evidence type="ECO:0000313" key="2">
    <source>
        <dbReference type="Proteomes" id="UP000070444"/>
    </source>
</evidence>
<protein>
    <submittedName>
        <fullName evidence="1">Uncharacterized protein</fullName>
    </submittedName>
</protein>
<sequence>MLDILPLANQPYNNDIFKIAAYKLIDQVPGIVSWTLDNMMSKLPEYSGPAFLEDVLPMDMDTLRKGQITVLFPDEQKVSYFWVIQKLMQLLLWNENNPAKCMGDFYGRYKVSIGDVYYNGRKIQQMLSDYANHSTPKPALLGRDNSCPVESSALPSYQNVVDEQDLVGTSDSHLNIRTQQNGNFSERNICTHEYSTNNPFTELRLQYCFDGSNRLQARDFINDYDCLALRNRWSSEEKHEFFSKNLEKDALEWYLSSDISSLTSWQALRNEFMRKYLI</sequence>
<proteinExistence type="predicted"/>
<name>A0A137NXW2_CONC2</name>
<keyword evidence="2" id="KW-1185">Reference proteome</keyword>
<organism evidence="1 2">
    <name type="scientific">Conidiobolus coronatus (strain ATCC 28846 / CBS 209.66 / NRRL 28638)</name>
    <name type="common">Delacroixia coronata</name>
    <dbReference type="NCBI Taxonomy" id="796925"/>
    <lineage>
        <taxon>Eukaryota</taxon>
        <taxon>Fungi</taxon>
        <taxon>Fungi incertae sedis</taxon>
        <taxon>Zoopagomycota</taxon>
        <taxon>Entomophthoromycotina</taxon>
        <taxon>Entomophthoromycetes</taxon>
        <taxon>Entomophthorales</taxon>
        <taxon>Ancylistaceae</taxon>
        <taxon>Conidiobolus</taxon>
    </lineage>
</organism>
<dbReference type="AlphaFoldDB" id="A0A137NXW2"/>
<dbReference type="EMBL" id="KQ964629">
    <property type="protein sequence ID" value="KXN67542.1"/>
    <property type="molecule type" value="Genomic_DNA"/>
</dbReference>
<dbReference type="Proteomes" id="UP000070444">
    <property type="component" value="Unassembled WGS sequence"/>
</dbReference>
<feature type="non-terminal residue" evidence="1">
    <location>
        <position position="278"/>
    </location>
</feature>